<keyword evidence="4" id="KW-1185">Reference proteome</keyword>
<sequence>MTHVDTSPGFAPAAAATRAGRVAWWSIAIAVLLVALGVVVVREALVVAGRVEGDPWIAPVVDSLDGVVPSVAVAAAGVVVALLGLWLVVVALGRRVRTRLAVTSSTGTTIGIGDAARLAASAADEVDRVLSARATATRRSVTVTVTTLEGDDVTEAVRAAVTERLAPLVQPLSVTVVGRVTSGLHAGGDGR</sequence>
<reference evidence="3 4" key="1">
    <citation type="submission" date="2023-07" db="EMBL/GenBank/DDBJ databases">
        <title>Sorghum-associated microbial communities from plants grown in Nebraska, USA.</title>
        <authorList>
            <person name="Schachtman D."/>
        </authorList>
    </citation>
    <scope>NUCLEOTIDE SEQUENCE [LARGE SCALE GENOMIC DNA]</scope>
    <source>
        <strain evidence="3 4">BE332</strain>
    </source>
</reference>
<dbReference type="EMBL" id="JAUSVB010000006">
    <property type="protein sequence ID" value="MDQ0375399.1"/>
    <property type="molecule type" value="Genomic_DNA"/>
</dbReference>
<keyword evidence="1" id="KW-1133">Transmembrane helix</keyword>
<organism evidence="3 4">
    <name type="scientific">Cellulomonas humilata</name>
    <dbReference type="NCBI Taxonomy" id="144055"/>
    <lineage>
        <taxon>Bacteria</taxon>
        <taxon>Bacillati</taxon>
        <taxon>Actinomycetota</taxon>
        <taxon>Actinomycetes</taxon>
        <taxon>Micrococcales</taxon>
        <taxon>Cellulomonadaceae</taxon>
        <taxon>Cellulomonas</taxon>
    </lineage>
</organism>
<evidence type="ECO:0000313" key="3">
    <source>
        <dbReference type="EMBL" id="MDQ0375399.1"/>
    </source>
</evidence>
<name>A0ABU0EJP0_9CELL</name>
<feature type="transmembrane region" description="Helical" evidence="1">
    <location>
        <begin position="22"/>
        <end position="47"/>
    </location>
</feature>
<dbReference type="RefSeq" id="WP_307494198.1">
    <property type="nucleotide sequence ID" value="NZ_JAUSVB010000006.1"/>
</dbReference>
<proteinExistence type="predicted"/>
<keyword evidence="1" id="KW-0472">Membrane</keyword>
<evidence type="ECO:0000313" key="4">
    <source>
        <dbReference type="Proteomes" id="UP001239626"/>
    </source>
</evidence>
<dbReference type="InterPro" id="IPR046253">
    <property type="entry name" value="DUF6286"/>
</dbReference>
<evidence type="ECO:0000256" key="1">
    <source>
        <dbReference type="SAM" id="Phobius"/>
    </source>
</evidence>
<dbReference type="Proteomes" id="UP001239626">
    <property type="component" value="Unassembled WGS sequence"/>
</dbReference>
<gene>
    <name evidence="3" type="ORF">J2X26_003737</name>
</gene>
<evidence type="ECO:0000259" key="2">
    <source>
        <dbReference type="Pfam" id="PF19803"/>
    </source>
</evidence>
<dbReference type="Pfam" id="PF19803">
    <property type="entry name" value="DUF6286"/>
    <property type="match status" value="1"/>
</dbReference>
<protein>
    <recommendedName>
        <fullName evidence="2">DUF6286 domain-containing protein</fullName>
    </recommendedName>
</protein>
<feature type="domain" description="DUF6286" evidence="2">
    <location>
        <begin position="82"/>
        <end position="168"/>
    </location>
</feature>
<feature type="transmembrane region" description="Helical" evidence="1">
    <location>
        <begin position="67"/>
        <end position="92"/>
    </location>
</feature>
<accession>A0ABU0EJP0</accession>
<comment type="caution">
    <text evidence="3">The sequence shown here is derived from an EMBL/GenBank/DDBJ whole genome shotgun (WGS) entry which is preliminary data.</text>
</comment>
<keyword evidence="1" id="KW-0812">Transmembrane</keyword>